<gene>
    <name evidence="2" type="ORF">C5689_06095</name>
</gene>
<proteinExistence type="predicted"/>
<name>A0A2U1SSN9_METSR</name>
<sequence length="83" mass="9226">MTTPDAKRLADKYCSSDGGPPDSGSEAPQTSAERAWRDYAESVHRVLRKSSIAKTEDGRLALFGFERIGDAIAEDEKRARNRR</sequence>
<dbReference type="AlphaFoldDB" id="A0A2U1SSN9"/>
<feature type="compositionally biased region" description="Basic and acidic residues" evidence="1">
    <location>
        <begin position="1"/>
        <end position="11"/>
    </location>
</feature>
<evidence type="ECO:0000313" key="2">
    <source>
        <dbReference type="EMBL" id="PWB94631.1"/>
    </source>
</evidence>
<comment type="caution">
    <text evidence="2">The sequence shown here is derived from an EMBL/GenBank/DDBJ whole genome shotgun (WGS) entry which is preliminary data.</text>
</comment>
<feature type="region of interest" description="Disordered" evidence="1">
    <location>
        <begin position="1"/>
        <end position="35"/>
    </location>
</feature>
<keyword evidence="3" id="KW-1185">Reference proteome</keyword>
<protein>
    <submittedName>
        <fullName evidence="2">Uncharacterized protein</fullName>
    </submittedName>
</protein>
<evidence type="ECO:0000256" key="1">
    <source>
        <dbReference type="SAM" id="MobiDB-lite"/>
    </source>
</evidence>
<reference evidence="2 3" key="1">
    <citation type="journal article" date="2018" name="Appl. Microbiol. Biotechnol.">
        <title>Co-cultivation of the strictly anaerobic methanogen Methanosarcina barkeri with aerobic methanotrophs in an oxygen-limited membrane bioreactor.</title>
        <authorList>
            <person name="In 't Zandt M.H."/>
            <person name="van den Bosch T.J.M."/>
            <person name="Rijkers R."/>
            <person name="van Kessel M.A.H.J."/>
            <person name="Jetten M.S.M."/>
            <person name="Welte C.U."/>
        </authorList>
    </citation>
    <scope>NUCLEOTIDE SEQUENCE [LARGE SCALE GENOMIC DNA]</scope>
    <source>
        <strain evidence="2 3">DSM 17706</strain>
    </source>
</reference>
<dbReference type="EMBL" id="PUIV01000006">
    <property type="protein sequence ID" value="PWB94631.1"/>
    <property type="molecule type" value="Genomic_DNA"/>
</dbReference>
<organism evidence="2 3">
    <name type="scientific">Methylosinus sporium</name>
    <dbReference type="NCBI Taxonomy" id="428"/>
    <lineage>
        <taxon>Bacteria</taxon>
        <taxon>Pseudomonadati</taxon>
        <taxon>Pseudomonadota</taxon>
        <taxon>Alphaproteobacteria</taxon>
        <taxon>Hyphomicrobiales</taxon>
        <taxon>Methylocystaceae</taxon>
        <taxon>Methylosinus</taxon>
    </lineage>
</organism>
<accession>A0A2U1SSN9</accession>
<feature type="compositionally biased region" description="Low complexity" evidence="1">
    <location>
        <begin position="15"/>
        <end position="25"/>
    </location>
</feature>
<dbReference type="Proteomes" id="UP000245137">
    <property type="component" value="Unassembled WGS sequence"/>
</dbReference>
<evidence type="ECO:0000313" key="3">
    <source>
        <dbReference type="Proteomes" id="UP000245137"/>
    </source>
</evidence>